<comment type="caution">
    <text evidence="1">The sequence shown here is derived from an EMBL/GenBank/DDBJ whole genome shotgun (WGS) entry which is preliminary data.</text>
</comment>
<dbReference type="AlphaFoldDB" id="A0A426ZF33"/>
<dbReference type="EMBL" id="AMZH03006929">
    <property type="protein sequence ID" value="RRT62584.1"/>
    <property type="molecule type" value="Genomic_DNA"/>
</dbReference>
<evidence type="ECO:0000313" key="1">
    <source>
        <dbReference type="EMBL" id="RRT62584.1"/>
    </source>
</evidence>
<evidence type="ECO:0000313" key="2">
    <source>
        <dbReference type="Proteomes" id="UP000287651"/>
    </source>
</evidence>
<dbReference type="PANTHER" id="PTHR45693:SF48">
    <property type="entry name" value="TRANSCRIPTION FACTOR TGAL1"/>
    <property type="match status" value="1"/>
</dbReference>
<sequence>MLFRKGWKHYSSHCRKLWFLDLLGLQDRRGTLRITWVRWQWPWANLGPSKIFSARDCYFRFQADNLRQQTLQQLQRILTTCQSARALLAIHDYFSRLLVLSSLWLARPQE</sequence>
<protein>
    <recommendedName>
        <fullName evidence="3">DOG1 domain-containing protein</fullName>
    </recommendedName>
</protein>
<reference evidence="1 2" key="1">
    <citation type="journal article" date="2014" name="Agronomy (Basel)">
        <title>A Draft Genome Sequence for Ensete ventricosum, the Drought-Tolerant Tree Against Hunger.</title>
        <authorList>
            <person name="Harrison J."/>
            <person name="Moore K.A."/>
            <person name="Paszkiewicz K."/>
            <person name="Jones T."/>
            <person name="Grant M."/>
            <person name="Ambacheew D."/>
            <person name="Muzemil S."/>
            <person name="Studholme D.J."/>
        </authorList>
    </citation>
    <scope>NUCLEOTIDE SEQUENCE [LARGE SCALE GENOMIC DNA]</scope>
</reference>
<evidence type="ECO:0008006" key="3">
    <source>
        <dbReference type="Google" id="ProtNLM"/>
    </source>
</evidence>
<dbReference type="PANTHER" id="PTHR45693">
    <property type="entry name" value="TRANSCRIPTION FACTOR TGA9"/>
    <property type="match status" value="1"/>
</dbReference>
<organism evidence="1 2">
    <name type="scientific">Ensete ventricosum</name>
    <name type="common">Abyssinian banana</name>
    <name type="synonym">Musa ensete</name>
    <dbReference type="NCBI Taxonomy" id="4639"/>
    <lineage>
        <taxon>Eukaryota</taxon>
        <taxon>Viridiplantae</taxon>
        <taxon>Streptophyta</taxon>
        <taxon>Embryophyta</taxon>
        <taxon>Tracheophyta</taxon>
        <taxon>Spermatophyta</taxon>
        <taxon>Magnoliopsida</taxon>
        <taxon>Liliopsida</taxon>
        <taxon>Zingiberales</taxon>
        <taxon>Musaceae</taxon>
        <taxon>Ensete</taxon>
    </lineage>
</organism>
<dbReference type="Proteomes" id="UP000287651">
    <property type="component" value="Unassembled WGS sequence"/>
</dbReference>
<name>A0A426ZF33_ENSVE</name>
<proteinExistence type="predicted"/>
<accession>A0A426ZF33</accession>
<gene>
    <name evidence="1" type="ORF">B296_00039099</name>
</gene>